<organism evidence="7 8">
    <name type="scientific">Actinomadura yumaensis</name>
    <dbReference type="NCBI Taxonomy" id="111807"/>
    <lineage>
        <taxon>Bacteria</taxon>
        <taxon>Bacillati</taxon>
        <taxon>Actinomycetota</taxon>
        <taxon>Actinomycetes</taxon>
        <taxon>Streptosporangiales</taxon>
        <taxon>Thermomonosporaceae</taxon>
        <taxon>Actinomadura</taxon>
    </lineage>
</organism>
<comment type="caution">
    <text evidence="7">The sequence shown here is derived from an EMBL/GenBank/DDBJ whole genome shotgun (WGS) entry which is preliminary data.</text>
</comment>
<gene>
    <name evidence="7" type="ORF">ACFQKB_22715</name>
</gene>
<keyword evidence="3" id="KW-0520">NAD</keyword>
<dbReference type="PROSITE" id="PS00070">
    <property type="entry name" value="ALDEHYDE_DEHYDR_CYS"/>
    <property type="match status" value="1"/>
</dbReference>
<evidence type="ECO:0000313" key="7">
    <source>
        <dbReference type="EMBL" id="MFC6882586.1"/>
    </source>
</evidence>
<proteinExistence type="inferred from homology"/>
<dbReference type="InterPro" id="IPR016161">
    <property type="entry name" value="Ald_DH/histidinol_DH"/>
</dbReference>
<feature type="active site" evidence="4">
    <location>
        <position position="253"/>
    </location>
</feature>
<protein>
    <submittedName>
        <fullName evidence="7">Aldehyde dehydrogenase family protein</fullName>
    </submittedName>
</protein>
<dbReference type="RefSeq" id="WP_160822414.1">
    <property type="nucleotide sequence ID" value="NZ_JBHSXE010000001.1"/>
</dbReference>
<accession>A0ABW2CLA8</accession>
<keyword evidence="8" id="KW-1185">Reference proteome</keyword>
<evidence type="ECO:0000259" key="6">
    <source>
        <dbReference type="Pfam" id="PF00171"/>
    </source>
</evidence>
<comment type="similarity">
    <text evidence="1 5">Belongs to the aldehyde dehydrogenase family.</text>
</comment>
<evidence type="ECO:0000256" key="1">
    <source>
        <dbReference type="ARBA" id="ARBA00009986"/>
    </source>
</evidence>
<dbReference type="InterPro" id="IPR029510">
    <property type="entry name" value="Ald_DH_CS_GLU"/>
</dbReference>
<dbReference type="Gene3D" id="3.40.605.10">
    <property type="entry name" value="Aldehyde Dehydrogenase, Chain A, domain 1"/>
    <property type="match status" value="1"/>
</dbReference>
<dbReference type="InterPro" id="IPR016163">
    <property type="entry name" value="Ald_DH_C"/>
</dbReference>
<dbReference type="Pfam" id="PF00171">
    <property type="entry name" value="Aldedh"/>
    <property type="match status" value="1"/>
</dbReference>
<dbReference type="Proteomes" id="UP001596380">
    <property type="component" value="Unassembled WGS sequence"/>
</dbReference>
<dbReference type="PANTHER" id="PTHR42986">
    <property type="entry name" value="BENZALDEHYDE DEHYDROGENASE YFMT"/>
    <property type="match status" value="1"/>
</dbReference>
<evidence type="ECO:0000256" key="4">
    <source>
        <dbReference type="PROSITE-ProRule" id="PRU10007"/>
    </source>
</evidence>
<evidence type="ECO:0000256" key="3">
    <source>
        <dbReference type="ARBA" id="ARBA00023027"/>
    </source>
</evidence>
<dbReference type="InterPro" id="IPR016160">
    <property type="entry name" value="Ald_DH_CS_CYS"/>
</dbReference>
<dbReference type="InterPro" id="IPR015590">
    <property type="entry name" value="Aldehyde_DH_dom"/>
</dbReference>
<dbReference type="EMBL" id="JBHSXS010000014">
    <property type="protein sequence ID" value="MFC6882586.1"/>
    <property type="molecule type" value="Genomic_DNA"/>
</dbReference>
<name>A0ABW2CLA8_9ACTN</name>
<evidence type="ECO:0000313" key="8">
    <source>
        <dbReference type="Proteomes" id="UP001596380"/>
    </source>
</evidence>
<dbReference type="Gene3D" id="3.40.309.10">
    <property type="entry name" value="Aldehyde Dehydrogenase, Chain A, domain 2"/>
    <property type="match status" value="1"/>
</dbReference>
<feature type="domain" description="Aldehyde dehydrogenase" evidence="6">
    <location>
        <begin position="25"/>
        <end position="475"/>
    </location>
</feature>
<dbReference type="PANTHER" id="PTHR42986:SF1">
    <property type="entry name" value="BENZALDEHYDE DEHYDROGENASE YFMT"/>
    <property type="match status" value="1"/>
</dbReference>
<sequence length="486" mass="50629">MTLLEPERWTARIYTGGGWRPASVRHPIVSPWDGSELGVAGLAVPSDVERAAASASSAAAGWAAAPFAERAAVLDRAAAVLAGHRDEIAGWAIRETGALRHKAFHEIDLARGELRAAAALAAEPYGELLRGADAGQFSFARQVPVGVVGVIAPWNAPLMLAIRSVAPALALGNAVVLKPDAQVPVSGGVVIARAFEEAGLPPGVLHVLPGGADAGEALVAAPGVPVVCFTGSSAAGRRVGEVAGRLLKRAVLELGGNNAFIVLEDADLDAAVNNGLWGSLAHNGQICMAAGRHLVHRDIAGAYTDLLAERAAKLRTGDPSDPDVRFGPLVSARQCDRVHRIVAETVEAGARLRTGGERDGLFYRPTVLDHVAPGMRAFDEEVFGPVLPVTAFADDDEAVALATATDYALSGAVHTRSVERGLALSERLGTGMFHVNGQPINDAPHVPMGGRGASGNGGRHGGRWNLDEFTDTQWVSVRTTPPRYPI</sequence>
<evidence type="ECO:0000256" key="5">
    <source>
        <dbReference type="RuleBase" id="RU003345"/>
    </source>
</evidence>
<reference evidence="8" key="1">
    <citation type="journal article" date="2019" name="Int. J. Syst. Evol. Microbiol.">
        <title>The Global Catalogue of Microorganisms (GCM) 10K type strain sequencing project: providing services to taxonomists for standard genome sequencing and annotation.</title>
        <authorList>
            <consortium name="The Broad Institute Genomics Platform"/>
            <consortium name="The Broad Institute Genome Sequencing Center for Infectious Disease"/>
            <person name="Wu L."/>
            <person name="Ma J."/>
        </authorList>
    </citation>
    <scope>NUCLEOTIDE SEQUENCE [LARGE SCALE GENOMIC DNA]</scope>
    <source>
        <strain evidence="8">JCM 3369</strain>
    </source>
</reference>
<dbReference type="SUPFAM" id="SSF53720">
    <property type="entry name" value="ALDH-like"/>
    <property type="match status" value="1"/>
</dbReference>
<dbReference type="InterPro" id="IPR016162">
    <property type="entry name" value="Ald_DH_N"/>
</dbReference>
<keyword evidence="2 5" id="KW-0560">Oxidoreductase</keyword>
<dbReference type="PROSITE" id="PS00687">
    <property type="entry name" value="ALDEHYDE_DEHYDR_GLU"/>
    <property type="match status" value="1"/>
</dbReference>
<evidence type="ECO:0000256" key="2">
    <source>
        <dbReference type="ARBA" id="ARBA00023002"/>
    </source>
</evidence>